<organism evidence="2 3">
    <name type="scientific">Araneus ventricosus</name>
    <name type="common">Orbweaver spider</name>
    <name type="synonym">Epeira ventricosa</name>
    <dbReference type="NCBI Taxonomy" id="182803"/>
    <lineage>
        <taxon>Eukaryota</taxon>
        <taxon>Metazoa</taxon>
        <taxon>Ecdysozoa</taxon>
        <taxon>Arthropoda</taxon>
        <taxon>Chelicerata</taxon>
        <taxon>Arachnida</taxon>
        <taxon>Araneae</taxon>
        <taxon>Araneomorphae</taxon>
        <taxon>Entelegynae</taxon>
        <taxon>Araneoidea</taxon>
        <taxon>Araneidae</taxon>
        <taxon>Araneus</taxon>
    </lineage>
</organism>
<dbReference type="AlphaFoldDB" id="A0A4Y2M815"/>
<keyword evidence="3" id="KW-1185">Reference proteome</keyword>
<evidence type="ECO:0000313" key="2">
    <source>
        <dbReference type="EMBL" id="GBN23245.1"/>
    </source>
</evidence>
<dbReference type="Gene3D" id="3.30.420.10">
    <property type="entry name" value="Ribonuclease H-like superfamily/Ribonuclease H"/>
    <property type="match status" value="1"/>
</dbReference>
<dbReference type="Proteomes" id="UP000499080">
    <property type="component" value="Unassembled WGS sequence"/>
</dbReference>
<dbReference type="InterPro" id="IPR036397">
    <property type="entry name" value="RNaseH_sf"/>
</dbReference>
<reference evidence="2 3" key="1">
    <citation type="journal article" date="2019" name="Sci. Rep.">
        <title>Orb-weaving spider Araneus ventricosus genome elucidates the spidroin gene catalogue.</title>
        <authorList>
            <person name="Kono N."/>
            <person name="Nakamura H."/>
            <person name="Ohtoshi R."/>
            <person name="Moran D.A.P."/>
            <person name="Shinohara A."/>
            <person name="Yoshida Y."/>
            <person name="Fujiwara M."/>
            <person name="Mori M."/>
            <person name="Tomita M."/>
            <person name="Arakawa K."/>
        </authorList>
    </citation>
    <scope>NUCLEOTIDE SEQUENCE [LARGE SCALE GENOMIC DNA]</scope>
</reference>
<evidence type="ECO:0000313" key="3">
    <source>
        <dbReference type="Proteomes" id="UP000499080"/>
    </source>
</evidence>
<sequence>MPFPAYLCSLRTLVIPIVFAVSWEMLTMMCHQGTVQSGRASVTVWDVCSWRDMGPLIRLETILTGDMYLSFLSDHLYSFMSIVHSDGLGQFQQDNGRHSRRRELLPSGSRNTLLILDTSIVHLNPQ</sequence>
<feature type="signal peptide" evidence="1">
    <location>
        <begin position="1"/>
        <end position="20"/>
    </location>
</feature>
<evidence type="ECO:0000256" key="1">
    <source>
        <dbReference type="SAM" id="SignalP"/>
    </source>
</evidence>
<protein>
    <submittedName>
        <fullName evidence="2">Uncharacterized protein</fullName>
    </submittedName>
</protein>
<keyword evidence="1" id="KW-0732">Signal</keyword>
<dbReference type="EMBL" id="BGPR01006970">
    <property type="protein sequence ID" value="GBN23245.1"/>
    <property type="molecule type" value="Genomic_DNA"/>
</dbReference>
<accession>A0A4Y2M815</accession>
<dbReference type="OrthoDB" id="6469902at2759"/>
<gene>
    <name evidence="2" type="ORF">AVEN_1016_1</name>
</gene>
<comment type="caution">
    <text evidence="2">The sequence shown here is derived from an EMBL/GenBank/DDBJ whole genome shotgun (WGS) entry which is preliminary data.</text>
</comment>
<dbReference type="GO" id="GO:0003676">
    <property type="term" value="F:nucleic acid binding"/>
    <property type="evidence" value="ECO:0007669"/>
    <property type="project" value="InterPro"/>
</dbReference>
<proteinExistence type="predicted"/>
<feature type="chain" id="PRO_5021338198" evidence="1">
    <location>
        <begin position="21"/>
        <end position="126"/>
    </location>
</feature>
<name>A0A4Y2M815_ARAVE</name>